<dbReference type="RefSeq" id="WP_350262788.1">
    <property type="nucleotide sequence ID" value="NZ_CP158295.1"/>
</dbReference>
<feature type="region of interest" description="Disordered" evidence="1">
    <location>
        <begin position="111"/>
        <end position="132"/>
    </location>
</feature>
<dbReference type="AlphaFoldDB" id="A0AAU7U4J0"/>
<feature type="domain" description="CD-NTase-associated protein 12/Pycsar effector protein TIR" evidence="2">
    <location>
        <begin position="188"/>
        <end position="306"/>
    </location>
</feature>
<evidence type="ECO:0000259" key="2">
    <source>
        <dbReference type="Pfam" id="PF10137"/>
    </source>
</evidence>
<evidence type="ECO:0000313" key="3">
    <source>
        <dbReference type="EMBL" id="XBV47737.1"/>
    </source>
</evidence>
<name>A0AAU7U4J0_9GAMM</name>
<protein>
    <submittedName>
        <fullName evidence="3">Nucleotide-binding protein</fullName>
    </submittedName>
</protein>
<dbReference type="GO" id="GO:0050135">
    <property type="term" value="F:NADP+ nucleosidase activity"/>
    <property type="evidence" value="ECO:0007669"/>
    <property type="project" value="InterPro"/>
</dbReference>
<geneLocation type="plasmid" evidence="3">
    <name>plasmindC</name>
</geneLocation>
<reference evidence="3" key="1">
    <citation type="submission" date="2024-06" db="EMBL/GenBank/DDBJ databases">
        <title>Multiomics insights into the TNT degradation mechanism by Pantoea sp. BJ2 isolated from an ammunition destruction site.</title>
        <authorList>
            <person name="Luo J."/>
        </authorList>
    </citation>
    <scope>NUCLEOTIDE SEQUENCE</scope>
    <source>
        <strain evidence="3">BJ2</strain>
        <plasmid evidence="3">plasmindC</plasmid>
    </source>
</reference>
<keyword evidence="3" id="KW-0614">Plasmid</keyword>
<dbReference type="InterPro" id="IPR019302">
    <property type="entry name" value="CAP12/PCTIR_TIR_dom"/>
</dbReference>
<dbReference type="Pfam" id="PF10137">
    <property type="entry name" value="CAP12-PCTIR_TIR"/>
    <property type="match status" value="1"/>
</dbReference>
<evidence type="ECO:0000256" key="1">
    <source>
        <dbReference type="SAM" id="MobiDB-lite"/>
    </source>
</evidence>
<dbReference type="EMBL" id="CP158295">
    <property type="protein sequence ID" value="XBV47737.1"/>
    <property type="molecule type" value="Genomic_DNA"/>
</dbReference>
<sequence length="321" mass="36245">MYKTKDEVAEILAEYFTICVAIVTEDSSNYQKHILTYQLSRKKVLELDKEINIPSWISNAANIPFLKSHVDLHVQSGNGSWSRRRNYLHSVMHSIMESYHAPSGPSFAKAMSEAMNSDQPSDLKPAHGGKLPPLPKEIRDFLQSSEEIEKNRIYSQPTHQLTSLSLHDQEARLGMSNTGSPELQMKKKVFIVHGHDELLMNQVHVFLTNEGFNPIILQNEANSGATILDKLEKNIDTVSYAVILYTACDEGKAKKEDALKPRARQNVVFEHGYLLSKLGREYVAALRGEGVEIPGDLQGLITIPTDNWQYRLQLELKKAFS</sequence>
<organism evidence="3">
    <name type="scientific">Pantoea sp. BJ2</name>
    <dbReference type="NCBI Taxonomy" id="3141322"/>
    <lineage>
        <taxon>Bacteria</taxon>
        <taxon>Pseudomonadati</taxon>
        <taxon>Pseudomonadota</taxon>
        <taxon>Gammaproteobacteria</taxon>
        <taxon>Enterobacterales</taxon>
        <taxon>Erwiniaceae</taxon>
        <taxon>Pantoea</taxon>
    </lineage>
</organism>
<proteinExistence type="predicted"/>
<accession>A0AAU7U4J0</accession>
<gene>
    <name evidence="3" type="ORF">AAF463_25225</name>
</gene>